<protein>
    <submittedName>
        <fullName evidence="2">LP11479p</fullName>
    </submittedName>
</protein>
<organism evidence="2">
    <name type="scientific">Drosophila melanogaster</name>
    <name type="common">Fruit fly</name>
    <dbReference type="NCBI Taxonomy" id="7227"/>
    <lineage>
        <taxon>Eukaryota</taxon>
        <taxon>Metazoa</taxon>
        <taxon>Ecdysozoa</taxon>
        <taxon>Arthropoda</taxon>
        <taxon>Hexapoda</taxon>
        <taxon>Insecta</taxon>
        <taxon>Pterygota</taxon>
        <taxon>Neoptera</taxon>
        <taxon>Endopterygota</taxon>
        <taxon>Diptera</taxon>
        <taxon>Brachycera</taxon>
        <taxon>Muscomorpha</taxon>
        <taxon>Ephydroidea</taxon>
        <taxon>Drosophilidae</taxon>
        <taxon>Drosophila</taxon>
        <taxon>Sophophora</taxon>
    </lineage>
</organism>
<dbReference type="ExpressionAtlas" id="Q8MT67">
    <property type="expression patterns" value="baseline and differential"/>
</dbReference>
<dbReference type="FlyBase" id="FBgn0264574">
    <property type="gene designation" value="Glut1"/>
</dbReference>
<accession>Q8MT67</accession>
<name>Q8MT67_DROME</name>
<evidence type="ECO:0000256" key="1">
    <source>
        <dbReference type="SAM" id="MobiDB-lite"/>
    </source>
</evidence>
<dbReference type="AGR" id="FB:FBgn0264574"/>
<evidence type="ECO:0000313" key="2">
    <source>
        <dbReference type="EMBL" id="AAM48380.1"/>
    </source>
</evidence>
<dbReference type="HOGENOM" id="CLU_004788_0_0_1"/>
<evidence type="ECO:0000313" key="3">
    <source>
        <dbReference type="FlyBase" id="FBgn0264574"/>
    </source>
</evidence>
<dbReference type="AlphaFoldDB" id="Q8MT67"/>
<proteinExistence type="evidence at transcript level"/>
<dbReference type="OrthoDB" id="4540492at2759"/>
<dbReference type="Bgee" id="FBgn0264574">
    <property type="expression patterns" value="Expressed in antennal olfactory receptor neuron of basiconic sensillum in antenna and 226 other cell types or tissues"/>
</dbReference>
<dbReference type="VEuPathDB" id="VectorBase:FBgn0264574"/>
<feature type="region of interest" description="Disordered" evidence="1">
    <location>
        <begin position="45"/>
        <end position="72"/>
    </location>
</feature>
<reference evidence="2" key="1">
    <citation type="submission" date="2002-06" db="EMBL/GenBank/DDBJ databases">
        <authorList>
            <person name="Stapleton M."/>
            <person name="Brokstein P."/>
            <person name="Hong L."/>
            <person name="Agbayani A."/>
            <person name="Carlson J."/>
            <person name="Champe M."/>
            <person name="Chavez C."/>
            <person name="Dorsett V."/>
            <person name="Dresnek D."/>
            <person name="Farfan D."/>
            <person name="Frise E."/>
            <person name="George R."/>
            <person name="Gonzalez M."/>
            <person name="Guarin H."/>
            <person name="Kronmiller B."/>
            <person name="Li P."/>
            <person name="Liao G."/>
            <person name="Miranda A."/>
            <person name="Mungall C.J."/>
            <person name="Nunoo J."/>
            <person name="Pacleb J."/>
            <person name="Paragas V."/>
            <person name="Park S."/>
            <person name="Patel S."/>
            <person name="Phouanenavong S."/>
            <person name="Wan K."/>
            <person name="Yu C."/>
            <person name="Lewis S.E."/>
            <person name="Rubin G.M."/>
            <person name="Celniker S."/>
        </authorList>
    </citation>
    <scope>NUCLEOTIDE SEQUENCE</scope>
    <source>
        <strain evidence="2">Berkeley</strain>
    </source>
</reference>
<sequence>MGCEVGHHAGYLPYTYPSYDYTNMSGNSHFEKPLGIDELPKEFCGLEGAGGGGASTTSEHSSSLPSPQPLTHHQQLHHFESFDAASEHNLLAAQPMSPGSPLSGSVNPAGDDFVQMHHYHHANSPHSQSHHSHAHTHTHGHHVHHLLNHPAYDLTDDQFRLGSALKRVRKRARKYTDFLRKK</sequence>
<dbReference type="EMBL" id="AY118351">
    <property type="protein sequence ID" value="AAM48380.1"/>
    <property type="molecule type" value="mRNA"/>
</dbReference>
<gene>
    <name evidence="3" type="primary">Glut1</name>
    <name evidence="2" type="ORF">CG13908</name>
    <name evidence="3" type="ORF">CG43946</name>
</gene>
<feature type="compositionally biased region" description="Low complexity" evidence="1">
    <location>
        <begin position="55"/>
        <end position="72"/>
    </location>
</feature>
<feature type="region of interest" description="Disordered" evidence="1">
    <location>
        <begin position="122"/>
        <end position="143"/>
    </location>
</feature>